<name>A0A5M9JH28_MONFR</name>
<gene>
    <name evidence="1" type="ORF">EYC84_007828</name>
</gene>
<proteinExistence type="predicted"/>
<dbReference type="InterPro" id="IPR027417">
    <property type="entry name" value="P-loop_NTPase"/>
</dbReference>
<dbReference type="Proteomes" id="UP000322873">
    <property type="component" value="Unassembled WGS sequence"/>
</dbReference>
<dbReference type="SUPFAM" id="SSF52540">
    <property type="entry name" value="P-loop containing nucleoside triphosphate hydrolases"/>
    <property type="match status" value="1"/>
</dbReference>
<dbReference type="EMBL" id="VICG01000009">
    <property type="protein sequence ID" value="KAA8568848.1"/>
    <property type="molecule type" value="Genomic_DNA"/>
</dbReference>
<reference evidence="1 2" key="1">
    <citation type="submission" date="2019-06" db="EMBL/GenBank/DDBJ databases">
        <title>Genome Sequence of the Brown Rot Fungal Pathogen Monilinia fructicola.</title>
        <authorList>
            <person name="De Miccolis Angelini R.M."/>
            <person name="Landi L."/>
            <person name="Abate D."/>
            <person name="Pollastro S."/>
            <person name="Romanazzi G."/>
            <person name="Faretra F."/>
        </authorList>
    </citation>
    <scope>NUCLEOTIDE SEQUENCE [LARGE SCALE GENOMIC DNA]</scope>
    <source>
        <strain evidence="1 2">Mfrc123</strain>
    </source>
</reference>
<evidence type="ECO:0000313" key="1">
    <source>
        <dbReference type="EMBL" id="KAA8568848.1"/>
    </source>
</evidence>
<sequence length="680" mass="77511">MSAAQIFIDQDRIKQHREARECLQPWNQNEKDLCFIARGQKSSVTILSGDSGTGKSTYIPAIVATKCCKTLLSHPNPLAIRTTYKWMESNRQGDMFANGSMAGKVELVTEYNPSKFGIDNMLNPKDLTLVSHSILSGLITNDQRDGLDTLGSYKAVFIDEDYFDVNKHHDIVLKSETNGTSKIPLQFAEAYLPKERKTELESIIDKIIGEKTEAEEVAGILIFLPSSEIDEVCNHFRYKISLGTSFVSVTKLTIDTVRELQDTILQMNNKIVFTTKETMIGVTIRNIDSIIISGEYEGYLFDPLVGQSVYQRLRMAWSDVEQQVSIIGNLAIKGSCYLLFTESQKETMERYSLSALAYGDCLEYILIIVGLFPTLLPVPSQMRLLTYPQQCLIPFQTRRLRVMGLIEMQGLETESGELTGYCLTEAGQRAVKAPMLNGLARCLFGMLEYNADSEEYVWYITMACILAYPDRPYVYRTPGTPYSKEPVLKWGPFVPSSGDIAFEQTYFNYIWDREKEKLSGILEKDSNNYFSANVGRGIALVNLRFDLRAHFKRSQEIYASSTESKLKKQFSNEEVHNNFMKVFQWNICELSKDASGNLIFKHLPSQIEMVGNQDQLIIDYNEELRKFPTNKWVIFCSISKNKPKYQISRLYNACELPSHILSLKMNYAEFERFVGWGIPL</sequence>
<accession>A0A5M9JH28</accession>
<dbReference type="Gene3D" id="3.40.50.300">
    <property type="entry name" value="P-loop containing nucleotide triphosphate hydrolases"/>
    <property type="match status" value="2"/>
</dbReference>
<comment type="caution">
    <text evidence="1">The sequence shown here is derived from an EMBL/GenBank/DDBJ whole genome shotgun (WGS) entry which is preliminary data.</text>
</comment>
<dbReference type="AlphaFoldDB" id="A0A5M9JH28"/>
<organism evidence="1 2">
    <name type="scientific">Monilinia fructicola</name>
    <name type="common">Brown rot fungus</name>
    <name type="synonym">Ciboria fructicola</name>
    <dbReference type="NCBI Taxonomy" id="38448"/>
    <lineage>
        <taxon>Eukaryota</taxon>
        <taxon>Fungi</taxon>
        <taxon>Dikarya</taxon>
        <taxon>Ascomycota</taxon>
        <taxon>Pezizomycotina</taxon>
        <taxon>Leotiomycetes</taxon>
        <taxon>Helotiales</taxon>
        <taxon>Sclerotiniaceae</taxon>
        <taxon>Monilinia</taxon>
    </lineage>
</organism>
<keyword evidence="2" id="KW-1185">Reference proteome</keyword>
<protein>
    <submittedName>
        <fullName evidence="1">Uncharacterized protein</fullName>
    </submittedName>
</protein>
<evidence type="ECO:0000313" key="2">
    <source>
        <dbReference type="Proteomes" id="UP000322873"/>
    </source>
</evidence>